<dbReference type="CDD" id="cd03311">
    <property type="entry name" value="CIMS_C_terminal_like"/>
    <property type="match status" value="1"/>
</dbReference>
<reference evidence="5 6" key="1">
    <citation type="submission" date="2018-06" db="EMBL/GenBank/DDBJ databases">
        <title>Draft genome sequence of hyperthermophilic methanogen Methanothermobacter tenebrarum sp. MCM-B 1447.</title>
        <authorList>
            <person name="Pore S.D."/>
            <person name="Dagar S."/>
            <person name="Dhakephalkar P.K."/>
        </authorList>
    </citation>
    <scope>NUCLEOTIDE SEQUENCE [LARGE SCALE GENOMIC DNA]</scope>
    <source>
        <strain evidence="5 6">MCM B 1447</strain>
    </source>
</reference>
<dbReference type="InterPro" id="IPR000489">
    <property type="entry name" value="Pterin-binding_dom"/>
</dbReference>
<name>A0A328PE07_9EURY</name>
<evidence type="ECO:0000256" key="2">
    <source>
        <dbReference type="ARBA" id="ARBA00022723"/>
    </source>
</evidence>
<organism evidence="5 6">
    <name type="scientific">Methanothermobacter tenebrarum</name>
    <dbReference type="NCBI Taxonomy" id="680118"/>
    <lineage>
        <taxon>Archaea</taxon>
        <taxon>Methanobacteriati</taxon>
        <taxon>Methanobacteriota</taxon>
        <taxon>Methanomada group</taxon>
        <taxon>Methanobacteria</taxon>
        <taxon>Methanobacteriales</taxon>
        <taxon>Methanobacteriaceae</taxon>
        <taxon>Methanothermobacter</taxon>
    </lineage>
</organism>
<dbReference type="PANTHER" id="PTHR30519">
    <property type="entry name" value="5-METHYLTETRAHYDROPTEROYLTRIGLUTAMATE--HOMOCYSTEINE METHYLTRANSFERASE"/>
    <property type="match status" value="1"/>
</dbReference>
<evidence type="ECO:0000313" key="5">
    <source>
        <dbReference type="EMBL" id="RAO78572.1"/>
    </source>
</evidence>
<dbReference type="Pfam" id="PF01717">
    <property type="entry name" value="Meth_synt_2"/>
    <property type="match status" value="1"/>
</dbReference>
<dbReference type="EMBL" id="QLOE01000011">
    <property type="protein sequence ID" value="RAO78572.1"/>
    <property type="molecule type" value="Genomic_DNA"/>
</dbReference>
<dbReference type="Gene3D" id="3.20.20.210">
    <property type="match status" value="1"/>
</dbReference>
<keyword evidence="2" id="KW-0479">Metal-binding</keyword>
<feature type="domain" description="Pterin-binding" evidence="4">
    <location>
        <begin position="122"/>
        <end position="312"/>
    </location>
</feature>
<dbReference type="NCBIfam" id="NF002119">
    <property type="entry name" value="PRK00957.1"/>
    <property type="match status" value="1"/>
</dbReference>
<dbReference type="RefSeq" id="WP_112094438.1">
    <property type="nucleotide sequence ID" value="NZ_QLOE01000011.1"/>
</dbReference>
<accession>A0A328PE07</accession>
<dbReference type="InterPro" id="IPR002629">
    <property type="entry name" value="Met_Synth_C/arc"/>
</dbReference>
<proteinExistence type="predicted"/>
<evidence type="ECO:0000256" key="3">
    <source>
        <dbReference type="ARBA" id="ARBA00022833"/>
    </source>
</evidence>
<comment type="cofactor">
    <cofactor evidence="1">
        <name>Zn(2+)</name>
        <dbReference type="ChEBI" id="CHEBI:29105"/>
    </cofactor>
</comment>
<sequence>MLTTVVGSYPSQPSKPRNWREKLLQILGSYDPYKNAIEIAVKDQLKAGIDIISDGQVRGDMISIFASKIPGMKVDNGTSKIITRILPPQNPIGAQDLKFSQKIIKRLGGEQEIKGIITGPSTLVYSSRIEGFYDPEDKKRAIMDMSEALKREASYLEESGASMIQIDEPFLSTGIVDIKTAKKAVKRISNVISVPVALHVCGDIEEVFEDLLKFNVEIIDCEFAGTPKNLEIIKDFEIKDKKIGFGCINTKSQKIETIQEIKKFIKKGIKIIGEEKIIIDPDCGMRKLPRNVAFSKLKNMVEAANALQDKSQ</sequence>
<dbReference type="Proteomes" id="UP000249782">
    <property type="component" value="Unassembled WGS sequence"/>
</dbReference>
<keyword evidence="3" id="KW-0862">Zinc</keyword>
<dbReference type="PROSITE" id="PS50972">
    <property type="entry name" value="PTERIN_BINDING"/>
    <property type="match status" value="1"/>
</dbReference>
<comment type="caution">
    <text evidence="5">The sequence shown here is derived from an EMBL/GenBank/DDBJ whole genome shotgun (WGS) entry which is preliminary data.</text>
</comment>
<dbReference type="SUPFAM" id="SSF51726">
    <property type="entry name" value="UROD/MetE-like"/>
    <property type="match status" value="1"/>
</dbReference>
<dbReference type="GO" id="GO:0003871">
    <property type="term" value="F:5-methyltetrahydropteroyltriglutamate-homocysteine S-methyltransferase activity"/>
    <property type="evidence" value="ECO:0007669"/>
    <property type="project" value="InterPro"/>
</dbReference>
<evidence type="ECO:0000313" key="6">
    <source>
        <dbReference type="Proteomes" id="UP000249782"/>
    </source>
</evidence>
<gene>
    <name evidence="5" type="ORF">DPC56_07400</name>
</gene>
<dbReference type="AlphaFoldDB" id="A0A328PE07"/>
<evidence type="ECO:0000256" key="1">
    <source>
        <dbReference type="ARBA" id="ARBA00001947"/>
    </source>
</evidence>
<dbReference type="GO" id="GO:0042558">
    <property type="term" value="P:pteridine-containing compound metabolic process"/>
    <property type="evidence" value="ECO:0007669"/>
    <property type="project" value="InterPro"/>
</dbReference>
<evidence type="ECO:0000259" key="4">
    <source>
        <dbReference type="PROSITE" id="PS50972"/>
    </source>
</evidence>
<keyword evidence="6" id="KW-1185">Reference proteome</keyword>
<dbReference type="OrthoDB" id="17656at2157"/>
<dbReference type="GO" id="GO:0008270">
    <property type="term" value="F:zinc ion binding"/>
    <property type="evidence" value="ECO:0007669"/>
    <property type="project" value="InterPro"/>
</dbReference>
<dbReference type="InterPro" id="IPR038071">
    <property type="entry name" value="UROD/MetE-like_sf"/>
</dbReference>
<protein>
    <submittedName>
        <fullName evidence="5">Methionine synthase</fullName>
    </submittedName>
</protein>
<dbReference type="GO" id="GO:0009086">
    <property type="term" value="P:methionine biosynthetic process"/>
    <property type="evidence" value="ECO:0007669"/>
    <property type="project" value="InterPro"/>
</dbReference>